<geneLocation type="plasmid" evidence="1">
    <name>pSXM33</name>
</geneLocation>
<dbReference type="RefSeq" id="WP_037424362.1">
    <property type="nucleotide sequence ID" value="NZ_JGVI01000110.1"/>
</dbReference>
<evidence type="ECO:0000313" key="1">
    <source>
        <dbReference type="EMBL" id="ALI93258.1"/>
    </source>
</evidence>
<reference evidence="1" key="1">
    <citation type="journal article" date="2016" name="Biotechnol. Bioprocess Eng.">
        <title>Explored a cryptic plasmid pSXM33 from Shewanella xiamenensis BC01 and construction as the shuttle vector.</title>
        <authorList>
            <person name="Zhou Y."/>
            <person name="Ng I.-S."/>
        </authorList>
    </citation>
    <scope>NUCLEOTIDE SEQUENCE</scope>
    <source>
        <strain evidence="1">BC01</strain>
        <plasmid evidence="1">pSXM33</plasmid>
    </source>
</reference>
<dbReference type="AlphaFoldDB" id="A0A073KIY2"/>
<sequence>MNVKELIVALQQLNPEMEVIGFTANGEKFNDANRVYKLKELKLIKAHKERARTNLVDATLNFSPDGEEQAVLFLTSDF</sequence>
<protein>
    <submittedName>
        <fullName evidence="1">Uncharacterized protein</fullName>
    </submittedName>
</protein>
<name>A0A073KIY2_9GAMM</name>
<accession>A0A073KIY2</accession>
<proteinExistence type="predicted"/>
<keyword evidence="1" id="KW-0614">Plasmid</keyword>
<dbReference type="EMBL" id="KT389472">
    <property type="protein sequence ID" value="ALI93258.1"/>
    <property type="molecule type" value="Genomic_DNA"/>
</dbReference>
<organism evidence="1">
    <name type="scientific">Shewanella xiamenensis</name>
    <dbReference type="NCBI Taxonomy" id="332186"/>
    <lineage>
        <taxon>Bacteria</taxon>
        <taxon>Pseudomonadati</taxon>
        <taxon>Pseudomonadota</taxon>
        <taxon>Gammaproteobacteria</taxon>
        <taxon>Alteromonadales</taxon>
        <taxon>Shewanellaceae</taxon>
        <taxon>Shewanella</taxon>
    </lineage>
</organism>